<dbReference type="PANTHER" id="PTHR42916:SF1">
    <property type="entry name" value="PROTEIN PHYLLO, CHLOROPLASTIC"/>
    <property type="match status" value="1"/>
</dbReference>
<keyword evidence="4 7" id="KW-0460">Magnesium</keyword>
<proteinExistence type="inferred from homology"/>
<dbReference type="RefSeq" id="WP_213124249.1">
    <property type="nucleotide sequence ID" value="NZ_JAGYPG010000001.1"/>
</dbReference>
<keyword evidence="12" id="KW-1185">Reference proteome</keyword>
<dbReference type="SUPFAM" id="SSF52467">
    <property type="entry name" value="DHS-like NAD/FAD-binding domain"/>
    <property type="match status" value="1"/>
</dbReference>
<dbReference type="HAMAP" id="MF_01659">
    <property type="entry name" value="MenD"/>
    <property type="match status" value="1"/>
</dbReference>
<dbReference type="CDD" id="cd02009">
    <property type="entry name" value="TPP_SHCHC_synthase"/>
    <property type="match status" value="1"/>
</dbReference>
<name>A0A942TFB0_9BACI</name>
<dbReference type="CDD" id="cd07037">
    <property type="entry name" value="TPP_PYR_MenD"/>
    <property type="match status" value="1"/>
</dbReference>
<evidence type="ECO:0000256" key="1">
    <source>
        <dbReference type="ARBA" id="ARBA00022428"/>
    </source>
</evidence>
<evidence type="ECO:0000256" key="4">
    <source>
        <dbReference type="ARBA" id="ARBA00022842"/>
    </source>
</evidence>
<comment type="function">
    <text evidence="7">Catalyzes the thiamine diphosphate-dependent decarboxylation of 2-oxoglutarate and the subsequent addition of the resulting succinic semialdehyde-thiamine pyrophosphate anion to isochorismate to yield 2-succinyl-5-enolpyruvyl-6-hydroxy-3-cyclohexene-1-carboxylate (SEPHCHC).</text>
</comment>
<reference evidence="11 12" key="1">
    <citation type="submission" date="2021-05" db="EMBL/GenBank/DDBJ databases">
        <title>Novel Bacillus species.</title>
        <authorList>
            <person name="Liu G."/>
        </authorList>
    </citation>
    <scope>NUCLEOTIDE SEQUENCE [LARGE SCALE GENOMIC DNA]</scope>
    <source>
        <strain evidence="12">FJAT-49780</strain>
    </source>
</reference>
<dbReference type="Gene3D" id="3.40.50.970">
    <property type="match status" value="2"/>
</dbReference>
<dbReference type="Pfam" id="PF02775">
    <property type="entry name" value="TPP_enzyme_C"/>
    <property type="match status" value="1"/>
</dbReference>
<comment type="similarity">
    <text evidence="7">Belongs to the TPP enzyme family. MenD subfamily.</text>
</comment>
<dbReference type="GO" id="GO:0030976">
    <property type="term" value="F:thiamine pyrophosphate binding"/>
    <property type="evidence" value="ECO:0007669"/>
    <property type="project" value="UniProtKB-UniRule"/>
</dbReference>
<organism evidence="11 12">
    <name type="scientific">Lederbergia citri</name>
    <dbReference type="NCBI Taxonomy" id="2833580"/>
    <lineage>
        <taxon>Bacteria</taxon>
        <taxon>Bacillati</taxon>
        <taxon>Bacillota</taxon>
        <taxon>Bacilli</taxon>
        <taxon>Bacillales</taxon>
        <taxon>Bacillaceae</taxon>
        <taxon>Lederbergia</taxon>
    </lineage>
</organism>
<accession>A0A942TFB0</accession>
<dbReference type="Proteomes" id="UP000681414">
    <property type="component" value="Unassembled WGS sequence"/>
</dbReference>
<dbReference type="PANTHER" id="PTHR42916">
    <property type="entry name" value="2-SUCCINYL-5-ENOLPYRUVYL-6-HYDROXY-3-CYCLOHEXENE-1-CARBOXYLATE SYNTHASE"/>
    <property type="match status" value="1"/>
</dbReference>
<feature type="domain" description="Thiamine pyrophosphate enzyme TPP-binding" evidence="8">
    <location>
        <begin position="435"/>
        <end position="491"/>
    </location>
</feature>
<dbReference type="Pfam" id="PF16582">
    <property type="entry name" value="TPP_enzyme_M_2"/>
    <property type="match status" value="1"/>
</dbReference>
<dbReference type="Gene3D" id="3.40.50.1220">
    <property type="entry name" value="TPP-binding domain"/>
    <property type="match status" value="1"/>
</dbReference>
<comment type="pathway">
    <text evidence="7">Quinol/quinone metabolism; 1,4-dihydroxy-2-naphthoate biosynthesis; 1,4-dihydroxy-2-naphthoate from chorismate: step 2/7.</text>
</comment>
<evidence type="ECO:0000256" key="3">
    <source>
        <dbReference type="ARBA" id="ARBA00022723"/>
    </source>
</evidence>
<keyword evidence="5 7" id="KW-0786">Thiamine pyrophosphate</keyword>
<evidence type="ECO:0000256" key="7">
    <source>
        <dbReference type="HAMAP-Rule" id="MF_01659"/>
    </source>
</evidence>
<dbReference type="GO" id="GO:0030145">
    <property type="term" value="F:manganese ion binding"/>
    <property type="evidence" value="ECO:0007669"/>
    <property type="project" value="UniProtKB-UniRule"/>
</dbReference>
<keyword evidence="1 7" id="KW-0474">Menaquinone biosynthesis</keyword>
<evidence type="ECO:0000313" key="12">
    <source>
        <dbReference type="Proteomes" id="UP000681414"/>
    </source>
</evidence>
<evidence type="ECO:0000259" key="9">
    <source>
        <dbReference type="Pfam" id="PF02776"/>
    </source>
</evidence>
<dbReference type="InterPro" id="IPR004433">
    <property type="entry name" value="MenaQ_synth_MenD"/>
</dbReference>
<dbReference type="EMBL" id="JAGYPG010000001">
    <property type="protein sequence ID" value="MBS4195119.1"/>
    <property type="molecule type" value="Genomic_DNA"/>
</dbReference>
<dbReference type="InterPro" id="IPR029035">
    <property type="entry name" value="DHS-like_NAD/FAD-binding_dom"/>
</dbReference>
<comment type="pathway">
    <text evidence="7">Quinol/quinone metabolism; menaquinone biosynthesis.</text>
</comment>
<protein>
    <recommendedName>
        <fullName evidence="7">2-succinyl-5-enolpyruvyl-6-hydroxy-3-cyclohexene-1-carboxylate synthase</fullName>
        <shortName evidence="7">SEPHCHC synthase</shortName>
        <ecNumber evidence="7">2.2.1.9</ecNumber>
    </recommendedName>
    <alternativeName>
        <fullName evidence="7">Menaquinone biosynthesis protein MenD</fullName>
    </alternativeName>
</protein>
<evidence type="ECO:0000256" key="6">
    <source>
        <dbReference type="ARBA" id="ARBA00023211"/>
    </source>
</evidence>
<comment type="cofactor">
    <cofactor evidence="7">
        <name>Mg(2+)</name>
        <dbReference type="ChEBI" id="CHEBI:18420"/>
    </cofactor>
    <cofactor evidence="7">
        <name>Mn(2+)</name>
        <dbReference type="ChEBI" id="CHEBI:29035"/>
    </cofactor>
</comment>
<dbReference type="SUPFAM" id="SSF52518">
    <property type="entry name" value="Thiamin diphosphate-binding fold (THDP-binding)"/>
    <property type="match status" value="2"/>
</dbReference>
<evidence type="ECO:0000313" key="11">
    <source>
        <dbReference type="EMBL" id="MBS4195119.1"/>
    </source>
</evidence>
<dbReference type="InterPro" id="IPR029061">
    <property type="entry name" value="THDP-binding"/>
</dbReference>
<evidence type="ECO:0000259" key="8">
    <source>
        <dbReference type="Pfam" id="PF02775"/>
    </source>
</evidence>
<dbReference type="GO" id="GO:0000287">
    <property type="term" value="F:magnesium ion binding"/>
    <property type="evidence" value="ECO:0007669"/>
    <property type="project" value="UniProtKB-UniRule"/>
</dbReference>
<sequence length="581" mass="64413">MSHQEALTKYLAAFITGLVQAGIKDVVISPGSRSTPLALMFSEHRDVKVYMNVDERSAAFFALGLAKASGNPVGLLCTSGTAAANYYPAVIEASLSGVPLIVMTADRPHELRDVGAPQAIDQLHLYGRHVKWFAEMALPESGATQLRYAKTTAIRAVKEAIGHDKGPVHLNFPLREPLLPLLDPYPFNDEETTIIIEESILFLPYEKLKNLAEQFQGVERGLIICGKIEEDGFTEAVTTLAIKLGFPILADPLSQLRSSSMSSTTVIDSYDAILRVNKVVDELKPEVIIRFGGAPVSKSLSIFMKSLYDSEHIVVDSGSQWKDPNYVGTTMIHCNETAFCTELAILIQEKKSSNWLSTWLAMDEIAKKTISDHMQLTEELEEGKAVYELVNLLPVDSTVFVGNSMPIRDIDSFFHKNSKNIMVMANRGANGIDGVVSTALGASVYKRPLFLVIGDLSFFHDLNGLLMAKLHKLNITVILLNNDGGGIFSYLPQYGEPKHFEVLFGTPTGLNYEHAVQMYHGQYTKILDWEGLKMAILDSVSYEGLNVIEIPTDRERNLTSHREMWQKVSQEINLFLQDAEK</sequence>
<gene>
    <name evidence="7 11" type="primary">menD</name>
    <name evidence="11" type="ORF">KHA97_08510</name>
</gene>
<comment type="subunit">
    <text evidence="7">Homodimer.</text>
</comment>
<comment type="caution">
    <text evidence="11">The sequence shown here is derived from an EMBL/GenBank/DDBJ whole genome shotgun (WGS) entry which is preliminary data.</text>
</comment>
<comment type="cofactor">
    <cofactor evidence="7">
        <name>thiamine diphosphate</name>
        <dbReference type="ChEBI" id="CHEBI:58937"/>
    </cofactor>
    <text evidence="7">Binds 1 thiamine pyrophosphate per subunit.</text>
</comment>
<dbReference type="Pfam" id="PF02776">
    <property type="entry name" value="TPP_enzyme_N"/>
    <property type="match status" value="1"/>
</dbReference>
<dbReference type="GO" id="GO:0070204">
    <property type="term" value="F:2-succinyl-5-enolpyruvyl-6-hydroxy-3-cyclohexene-1-carboxylic-acid synthase activity"/>
    <property type="evidence" value="ECO:0007669"/>
    <property type="project" value="UniProtKB-UniRule"/>
</dbReference>
<evidence type="ECO:0000256" key="5">
    <source>
        <dbReference type="ARBA" id="ARBA00023052"/>
    </source>
</evidence>
<dbReference type="AlphaFoldDB" id="A0A942TFB0"/>
<keyword evidence="2 7" id="KW-0808">Transferase</keyword>
<feature type="domain" description="Menaquinone biosynthesis protein MenD middle" evidence="10">
    <location>
        <begin position="219"/>
        <end position="401"/>
    </location>
</feature>
<dbReference type="GO" id="GO:0009234">
    <property type="term" value="P:menaquinone biosynthetic process"/>
    <property type="evidence" value="ECO:0007669"/>
    <property type="project" value="UniProtKB-UniRule"/>
</dbReference>
<dbReference type="InterPro" id="IPR012001">
    <property type="entry name" value="Thiamin_PyroP_enz_TPP-bd_dom"/>
</dbReference>
<comment type="catalytic activity">
    <reaction evidence="7">
        <text>isochorismate + 2-oxoglutarate + H(+) = 5-enolpyruvoyl-6-hydroxy-2-succinyl-cyclohex-3-ene-1-carboxylate + CO2</text>
        <dbReference type="Rhea" id="RHEA:25593"/>
        <dbReference type="ChEBI" id="CHEBI:15378"/>
        <dbReference type="ChEBI" id="CHEBI:16526"/>
        <dbReference type="ChEBI" id="CHEBI:16810"/>
        <dbReference type="ChEBI" id="CHEBI:29780"/>
        <dbReference type="ChEBI" id="CHEBI:58818"/>
        <dbReference type="EC" id="2.2.1.9"/>
    </reaction>
</comment>
<dbReference type="InterPro" id="IPR032264">
    <property type="entry name" value="MenD_middle"/>
</dbReference>
<evidence type="ECO:0000259" key="10">
    <source>
        <dbReference type="Pfam" id="PF16582"/>
    </source>
</evidence>
<evidence type="ECO:0000256" key="2">
    <source>
        <dbReference type="ARBA" id="ARBA00022679"/>
    </source>
</evidence>
<feature type="domain" description="Thiamine pyrophosphate enzyme N-terminal TPP-binding" evidence="9">
    <location>
        <begin position="12"/>
        <end position="124"/>
    </location>
</feature>
<keyword evidence="3 7" id="KW-0479">Metal-binding</keyword>
<keyword evidence="6 7" id="KW-0464">Manganese</keyword>
<dbReference type="InterPro" id="IPR011766">
    <property type="entry name" value="TPP_enzyme_TPP-bd"/>
</dbReference>
<dbReference type="PIRSF" id="PIRSF004983">
    <property type="entry name" value="MenD"/>
    <property type="match status" value="1"/>
</dbReference>
<dbReference type="EC" id="2.2.1.9" evidence="7"/>
<dbReference type="NCBIfam" id="TIGR00173">
    <property type="entry name" value="menD"/>
    <property type="match status" value="1"/>
</dbReference>